<feature type="region of interest" description="Disordered" evidence="14">
    <location>
        <begin position="1408"/>
        <end position="1481"/>
    </location>
</feature>
<feature type="region of interest" description="Disordered" evidence="14">
    <location>
        <begin position="553"/>
        <end position="575"/>
    </location>
</feature>
<dbReference type="SUPFAM" id="SSF48264">
    <property type="entry name" value="Cytochrome P450"/>
    <property type="match status" value="1"/>
</dbReference>
<comment type="cofactor">
    <cofactor evidence="2 13">
        <name>heme</name>
        <dbReference type="ChEBI" id="CHEBI:30413"/>
    </cofactor>
</comment>
<name>A0A5N6JNI5_MONLA</name>
<dbReference type="EMBL" id="VIGI01000019">
    <property type="protein sequence ID" value="KAB8290011.1"/>
    <property type="molecule type" value="Genomic_DNA"/>
</dbReference>
<feature type="region of interest" description="Disordered" evidence="14">
    <location>
        <begin position="682"/>
        <end position="705"/>
    </location>
</feature>
<feature type="binding site" description="axial binding residue" evidence="13">
    <location>
        <position position="431"/>
    </location>
    <ligand>
        <name>heme</name>
        <dbReference type="ChEBI" id="CHEBI:30413"/>
    </ligand>
    <ligandPart>
        <name>Fe</name>
        <dbReference type="ChEBI" id="CHEBI:18248"/>
    </ligandPart>
</feature>
<comment type="similarity">
    <text evidence="4">Belongs to the cytochrome P450 family.</text>
</comment>
<comment type="similarity">
    <text evidence="3">Belongs to the AP endonuclease 2 family.</text>
</comment>
<feature type="region of interest" description="Disordered" evidence="14">
    <location>
        <begin position="721"/>
        <end position="748"/>
    </location>
</feature>
<evidence type="ECO:0000313" key="19">
    <source>
        <dbReference type="Proteomes" id="UP000326757"/>
    </source>
</evidence>
<feature type="compositionally biased region" description="Basic and acidic residues" evidence="14">
    <location>
        <begin position="682"/>
        <end position="692"/>
    </location>
</feature>
<dbReference type="PROSITE" id="PS51432">
    <property type="entry name" value="AP_NUCLEASE_F2_4"/>
    <property type="match status" value="1"/>
</dbReference>
<evidence type="ECO:0000256" key="13">
    <source>
        <dbReference type="PIRSR" id="PIRSR602403-1"/>
    </source>
</evidence>
<dbReference type="Proteomes" id="UP000326757">
    <property type="component" value="Unassembled WGS sequence"/>
</dbReference>
<dbReference type="GO" id="GO:0004497">
    <property type="term" value="F:monooxygenase activity"/>
    <property type="evidence" value="ECO:0007669"/>
    <property type="project" value="InterPro"/>
</dbReference>
<dbReference type="InterPro" id="IPR013022">
    <property type="entry name" value="Xyl_isomerase-like_TIM-brl"/>
</dbReference>
<dbReference type="Pfam" id="PF07808">
    <property type="entry name" value="RED_N"/>
    <property type="match status" value="1"/>
</dbReference>
<feature type="compositionally biased region" description="Basic and acidic residues" evidence="14">
    <location>
        <begin position="845"/>
        <end position="858"/>
    </location>
</feature>
<dbReference type="GO" id="GO:0008270">
    <property type="term" value="F:zinc ion binding"/>
    <property type="evidence" value="ECO:0007669"/>
    <property type="project" value="InterPro"/>
</dbReference>
<dbReference type="NCBIfam" id="TIGR00587">
    <property type="entry name" value="nfo"/>
    <property type="match status" value="1"/>
</dbReference>
<dbReference type="InterPro" id="IPR001128">
    <property type="entry name" value="Cyt_P450"/>
</dbReference>
<dbReference type="SUPFAM" id="SSF51658">
    <property type="entry name" value="Xylose isomerase-like"/>
    <property type="match status" value="1"/>
</dbReference>
<dbReference type="PANTHER" id="PTHR47582">
    <property type="entry name" value="P450, PUTATIVE (EUROFUNG)-RELATED"/>
    <property type="match status" value="1"/>
</dbReference>
<evidence type="ECO:0000256" key="1">
    <source>
        <dbReference type="ARBA" id="ARBA00001947"/>
    </source>
</evidence>
<feature type="transmembrane region" description="Helical" evidence="15">
    <location>
        <begin position="20"/>
        <end position="38"/>
    </location>
</feature>
<keyword evidence="15" id="KW-1133">Transmembrane helix</keyword>
<feature type="compositionally biased region" description="Acidic residues" evidence="14">
    <location>
        <begin position="804"/>
        <end position="844"/>
    </location>
</feature>
<proteinExistence type="inferred from homology"/>
<dbReference type="CDD" id="cd11040">
    <property type="entry name" value="CYP7_CYP8-like"/>
    <property type="match status" value="1"/>
</dbReference>
<dbReference type="GO" id="GO:0003677">
    <property type="term" value="F:DNA binding"/>
    <property type="evidence" value="ECO:0007669"/>
    <property type="project" value="InterPro"/>
</dbReference>
<dbReference type="InterPro" id="IPR036237">
    <property type="entry name" value="Xyl_isomerase-like_sf"/>
</dbReference>
<reference evidence="18 19" key="1">
    <citation type="submission" date="2019-06" db="EMBL/GenBank/DDBJ databases">
        <title>Genome Sequence of the Brown Rot Fungal Pathogen Monilinia laxa.</title>
        <authorList>
            <person name="De Miccolis Angelini R.M."/>
            <person name="Landi L."/>
            <person name="Abate D."/>
            <person name="Pollastro S."/>
            <person name="Romanazzi G."/>
            <person name="Faretra F."/>
        </authorList>
    </citation>
    <scope>NUCLEOTIDE SEQUENCE [LARGE SCALE GENOMIC DNA]</scope>
    <source>
        <strain evidence="18 19">Mlax316</strain>
    </source>
</reference>
<dbReference type="InterPro" id="IPR053007">
    <property type="entry name" value="CYP450_monoxygenase_sec-met"/>
</dbReference>
<keyword evidence="9" id="KW-0862">Zinc</keyword>
<dbReference type="Gene3D" id="1.10.630.10">
    <property type="entry name" value="Cytochrome P450"/>
    <property type="match status" value="1"/>
</dbReference>
<dbReference type="GO" id="GO:0005506">
    <property type="term" value="F:iron ion binding"/>
    <property type="evidence" value="ECO:0007669"/>
    <property type="project" value="InterPro"/>
</dbReference>
<evidence type="ECO:0000256" key="2">
    <source>
        <dbReference type="ARBA" id="ARBA00001971"/>
    </source>
</evidence>
<feature type="domain" description="Xylose isomerase-like TIM barrel" evidence="16">
    <location>
        <begin position="1136"/>
        <end position="1396"/>
    </location>
</feature>
<evidence type="ECO:0000256" key="4">
    <source>
        <dbReference type="ARBA" id="ARBA00010617"/>
    </source>
</evidence>
<organism evidence="18 19">
    <name type="scientific">Monilinia laxa</name>
    <name type="common">Brown rot fungus</name>
    <name type="synonym">Sclerotinia laxa</name>
    <dbReference type="NCBI Taxonomy" id="61186"/>
    <lineage>
        <taxon>Eukaryota</taxon>
        <taxon>Fungi</taxon>
        <taxon>Dikarya</taxon>
        <taxon>Ascomycota</taxon>
        <taxon>Pezizomycotina</taxon>
        <taxon>Leotiomycetes</taxon>
        <taxon>Helotiales</taxon>
        <taxon>Sclerotiniaceae</taxon>
        <taxon>Monilinia</taxon>
    </lineage>
</organism>
<sequence length="1481" mass="164721">MFEKMIENSRLGFFLILGDSRLYLLLLGILALWLNSFLPRKVKRNSSAPIRIPATIPFVGHIIGLFWYKNEYYSILSLVPSLQRQHKAISLWHLEGKFGAQLSGLSKSASERLLSDVFPDSDTPSLMVKGIKVIQGALSPSGGMFNMLRDAALATKNHLDNLVTTARNNNDRKSIDLWDWVRHGLTVVMSESLYGAHNPYRDPEIEAGFWAFSHGSMNLLLPNFLSKIVASKTLCGRDAVVNGFRRYFSSGDYLKGSELVKSRYELLVDETDDTHADLAKHETISDIAALSNTSPTMFWVIYQLFSNPLLLKEVRTQVEGITISQVSTQGKTIHKIDLKKLYQLPILNSMIMETLRFRSTGTGPRQVLADTFVGQDQYLLKKDSMVIIANRRLHFDKNVWGETADTFRPDRFCEKTPLNAFRAFGGGVNTCPGKAFVTPVMAAFVGMLAMRFDIMPDGNEWIEPVQDISNMSAQIAPPMKKVFVDLVPRFRKLVLDTPARQTTTGDKNSATGATPRRDGATPSALGSRMRSSIPMTPRSVGGVDFARQVAEQRALGNPSQPKKFRSVAAPKGSKLAAGYTDRTKNRIDEDEDDKASRVKALEEMMKLQQIDEATFLKLRDEILGGDVESTHLVKGLDYKLLERVRRGEDVLSGKNDNENEPEEIEDLDDEFERLEERDVVAVEKEKSKKKGEMAPPTLIPGKKRTRDQILAEMKAARQAAKEAAQPSLGARFKKVGEPKSTTRIERDGKGREVLIVVDENGNEKRKVRKVQLESEVVKGNGLLMPDKDVKPLGMEVPEVPKEPEPEEEDIDIFDDAGDDYDPLAGLEEEESGSDEEAEDGEVTEDTERKKGKTRDSPHEVLNSGSMAPPPLPSKPRNYFGDSEPATTENEAKPKAFSDPTILAALKKASTLKPISKTPESAEEAAKEARRKKMLQRDDRDMEDMDMGFGSSRFEDEADFDETKVKLSAWGGGDDDEDEKGDGKSKRKRGGKKRKGDANSAADVMKIVETVSLHHNTHTLETESAGSASKKGGKDTKAETTEEGESIVSPNRSTKITKTAAVKRKLKKEDEDKDEQDRGIIDEKKASKKRKTKEDKDAETMSLAGRTLVSTLKKAVHIGAHVSAAGGVQNSVNNSLRIGGNAFALFLKSQRKWVSPPLAAEARDQFKSFCKEQNYDASKYVLPHCSYLVNLAQPDEVKAKQAYDCFLDDLKRCEELGINLYNFHPGSTGGNPRPEAIARIAAQLNKAHKATKSVITLLENMAGAGNVIGCTWEDLRDIIALIDDKSRVGVCLDTCHTFAAGYDLRSPEAFKKTMDDFSKIVGLQYLKALHLNDSKSPLASNRDLHANIGTGFLGLRAFHNVINFEPFQNMPMVLETPNEKKDANGKSVEDPSMWATEIKLLEGLLERDPESKEFKEEEKRLQDLGAGERQRVQVQVDKKKQEVLKKGQKTLDSMFKKRPSRKSKKEEKESGDEDSEDGGCSH</sequence>
<keyword evidence="8" id="KW-0378">Hydrolase</keyword>
<dbReference type="GO" id="GO:0020037">
    <property type="term" value="F:heme binding"/>
    <property type="evidence" value="ECO:0007669"/>
    <property type="project" value="InterPro"/>
</dbReference>
<dbReference type="InterPro" id="IPR036396">
    <property type="entry name" value="Cyt_P450_sf"/>
</dbReference>
<keyword evidence="15" id="KW-0472">Membrane</keyword>
<protein>
    <recommendedName>
        <fullName evidence="5">Apurinic-apyrimidinic endonuclease 1</fullName>
    </recommendedName>
</protein>
<evidence type="ECO:0000259" key="16">
    <source>
        <dbReference type="Pfam" id="PF01261"/>
    </source>
</evidence>
<evidence type="ECO:0000256" key="9">
    <source>
        <dbReference type="ARBA" id="ARBA00022833"/>
    </source>
</evidence>
<feature type="region of interest" description="Disordered" evidence="14">
    <location>
        <begin position="779"/>
        <end position="1099"/>
    </location>
</feature>
<dbReference type="InterPro" id="IPR001719">
    <property type="entry name" value="AP_endonuc_2"/>
</dbReference>
<dbReference type="PRINTS" id="PR00465">
    <property type="entry name" value="EP450IV"/>
</dbReference>
<evidence type="ECO:0000256" key="6">
    <source>
        <dbReference type="ARBA" id="ARBA00022723"/>
    </source>
</evidence>
<gene>
    <name evidence="18" type="ORF">EYC80_010337</name>
</gene>
<evidence type="ECO:0000256" key="12">
    <source>
        <dbReference type="ARBA" id="ARBA00023204"/>
    </source>
</evidence>
<keyword evidence="6 13" id="KW-0479">Metal-binding</keyword>
<feature type="compositionally biased region" description="Basic and acidic residues" evidence="14">
    <location>
        <begin position="734"/>
        <end position="748"/>
    </location>
</feature>
<dbReference type="FunFam" id="3.20.20.150:FF:000001">
    <property type="entry name" value="Probable endonuclease 4"/>
    <property type="match status" value="1"/>
</dbReference>
<dbReference type="PROSITE" id="PS00731">
    <property type="entry name" value="AP_NUCLEASE_F2_3"/>
    <property type="match status" value="1"/>
</dbReference>
<dbReference type="CDD" id="cd00019">
    <property type="entry name" value="AP2Ec"/>
    <property type="match status" value="1"/>
</dbReference>
<feature type="compositionally biased region" description="Basic and acidic residues" evidence="14">
    <location>
        <begin position="1066"/>
        <end position="1084"/>
    </location>
</feature>
<evidence type="ECO:0000256" key="8">
    <source>
        <dbReference type="ARBA" id="ARBA00022801"/>
    </source>
</evidence>
<dbReference type="InterPro" id="IPR018246">
    <property type="entry name" value="AP_endonuc_F2_Zn_BS"/>
</dbReference>
<comment type="caution">
    <text evidence="18">The sequence shown here is derived from an EMBL/GenBank/DDBJ whole genome shotgun (WGS) entry which is preliminary data.</text>
</comment>
<keyword evidence="15" id="KW-0812">Transmembrane</keyword>
<evidence type="ECO:0000256" key="5">
    <source>
        <dbReference type="ARBA" id="ARBA00021759"/>
    </source>
</evidence>
<dbReference type="PANTHER" id="PTHR47582:SF1">
    <property type="entry name" value="P450, PUTATIVE (EUROFUNG)-RELATED"/>
    <property type="match status" value="1"/>
</dbReference>
<evidence type="ECO:0000256" key="10">
    <source>
        <dbReference type="ARBA" id="ARBA00023004"/>
    </source>
</evidence>
<dbReference type="GO" id="GO:0006281">
    <property type="term" value="P:DNA repair"/>
    <property type="evidence" value="ECO:0007669"/>
    <property type="project" value="UniProtKB-KW"/>
</dbReference>
<evidence type="ECO:0000256" key="11">
    <source>
        <dbReference type="ARBA" id="ARBA00023026"/>
    </source>
</evidence>
<feature type="compositionally biased region" description="Basic and acidic residues" evidence="14">
    <location>
        <begin position="1408"/>
        <end position="1444"/>
    </location>
</feature>
<keyword evidence="7" id="KW-0227">DNA damage</keyword>
<feature type="compositionally biased region" description="Acidic residues" evidence="14">
    <location>
        <begin position="1468"/>
        <end position="1481"/>
    </location>
</feature>
<dbReference type="OrthoDB" id="3366823at2759"/>
<keyword evidence="19" id="KW-1185">Reference proteome</keyword>
<keyword evidence="13" id="KW-0349">Heme</keyword>
<feature type="region of interest" description="Disordered" evidence="14">
    <location>
        <begin position="497"/>
        <end position="538"/>
    </location>
</feature>
<dbReference type="Pfam" id="PF01261">
    <property type="entry name" value="AP_endonuc_2"/>
    <property type="match status" value="1"/>
</dbReference>
<evidence type="ECO:0000313" key="18">
    <source>
        <dbReference type="EMBL" id="KAB8290011.1"/>
    </source>
</evidence>
<dbReference type="Pfam" id="PF00067">
    <property type="entry name" value="p450"/>
    <property type="match status" value="1"/>
</dbReference>
<evidence type="ECO:0000259" key="17">
    <source>
        <dbReference type="Pfam" id="PF07808"/>
    </source>
</evidence>
<dbReference type="InterPro" id="IPR012916">
    <property type="entry name" value="RED_N"/>
</dbReference>
<evidence type="ECO:0000256" key="3">
    <source>
        <dbReference type="ARBA" id="ARBA00005340"/>
    </source>
</evidence>
<keyword evidence="11" id="KW-0843">Virulence</keyword>
<evidence type="ECO:0000256" key="7">
    <source>
        <dbReference type="ARBA" id="ARBA00022763"/>
    </source>
</evidence>
<dbReference type="Gene3D" id="3.20.20.150">
    <property type="entry name" value="Divalent-metal-dependent TIM barrel enzymes"/>
    <property type="match status" value="1"/>
</dbReference>
<dbReference type="HAMAP" id="MF_00152">
    <property type="entry name" value="Nfo"/>
    <property type="match status" value="1"/>
</dbReference>
<feature type="compositionally biased region" description="Polar residues" evidence="14">
    <location>
        <begin position="499"/>
        <end position="512"/>
    </location>
</feature>
<dbReference type="GO" id="GO:0016787">
    <property type="term" value="F:hydrolase activity"/>
    <property type="evidence" value="ECO:0007669"/>
    <property type="project" value="UniProtKB-KW"/>
</dbReference>
<dbReference type="GO" id="GO:0016705">
    <property type="term" value="F:oxidoreductase activity, acting on paired donors, with incorporation or reduction of molecular oxygen"/>
    <property type="evidence" value="ECO:0007669"/>
    <property type="project" value="InterPro"/>
</dbReference>
<comment type="cofactor">
    <cofactor evidence="1">
        <name>Zn(2+)</name>
        <dbReference type="ChEBI" id="CHEBI:29105"/>
    </cofactor>
</comment>
<accession>A0A5N6JNI5</accession>
<dbReference type="PROSITE" id="PS00730">
    <property type="entry name" value="AP_NUCLEASE_F2_2"/>
    <property type="match status" value="1"/>
</dbReference>
<feature type="compositionally biased region" description="Basic residues" evidence="14">
    <location>
        <begin position="984"/>
        <end position="994"/>
    </location>
</feature>
<keyword evidence="10 13" id="KW-0408">Iron</keyword>
<evidence type="ECO:0000256" key="14">
    <source>
        <dbReference type="SAM" id="MobiDB-lite"/>
    </source>
</evidence>
<evidence type="ECO:0000256" key="15">
    <source>
        <dbReference type="SAM" id="Phobius"/>
    </source>
</evidence>
<feature type="compositionally biased region" description="Polar residues" evidence="14">
    <location>
        <begin position="1047"/>
        <end position="1056"/>
    </location>
</feature>
<dbReference type="InterPro" id="IPR002403">
    <property type="entry name" value="Cyt_P450_E_grp-IV"/>
</dbReference>
<dbReference type="SMART" id="SM00518">
    <property type="entry name" value="AP2Ec"/>
    <property type="match status" value="1"/>
</dbReference>
<feature type="domain" description="RED-like N-terminal" evidence="17">
    <location>
        <begin position="571"/>
        <end position="690"/>
    </location>
</feature>
<keyword evidence="12" id="KW-0234">DNA repair</keyword>